<dbReference type="GO" id="GO:0044206">
    <property type="term" value="P:UMP salvage"/>
    <property type="evidence" value="ECO:0007669"/>
    <property type="project" value="UniProtKB-UniPathway"/>
</dbReference>
<dbReference type="EC" id="2.7.1.48" evidence="2"/>
<dbReference type="PANTHER" id="PTHR10285">
    <property type="entry name" value="URIDINE KINASE"/>
    <property type="match status" value="1"/>
</dbReference>
<comment type="pathway">
    <text evidence="1">Pyrimidine metabolism; UMP biosynthesis via salvage pathway; UMP from uridine: step 1/1.</text>
</comment>
<name>A0A1F4NPV2_UNCK3</name>
<evidence type="ECO:0000259" key="6">
    <source>
        <dbReference type="Pfam" id="PF00485"/>
    </source>
</evidence>
<evidence type="ECO:0000313" key="7">
    <source>
        <dbReference type="EMBL" id="OGB73440.1"/>
    </source>
</evidence>
<feature type="domain" description="Phosphoribulokinase/uridine kinase" evidence="6">
    <location>
        <begin position="9"/>
        <end position="187"/>
    </location>
</feature>
<keyword evidence="4" id="KW-0547">Nucleotide-binding</keyword>
<evidence type="ECO:0000256" key="3">
    <source>
        <dbReference type="ARBA" id="ARBA00022679"/>
    </source>
</evidence>
<sequence length="213" mass="24306">MENIPQPFFIGIAGGTGSGKTYIAKELQKANPTKILIFSHDNYYKDRSDVPLERRKDLNYDEPKSLDEELFYRHLLDLKAGKPIEMPQYDFGTHTRKPVMAQVESKPVIIVEGILILTDKRVCDLLDLTIFVDVDSDIRLARRLGRDVGERDRSFQESLNQYLSSAQPMYELYVEPGKDEADLIINNNGSEADLQDALETVRARILEVLTKSQ</sequence>
<accession>A0A1F4NPV2</accession>
<evidence type="ECO:0000313" key="8">
    <source>
        <dbReference type="Proteomes" id="UP000178085"/>
    </source>
</evidence>
<dbReference type="NCBIfam" id="NF004018">
    <property type="entry name" value="PRK05480.1"/>
    <property type="match status" value="1"/>
</dbReference>
<dbReference type="GO" id="GO:0005524">
    <property type="term" value="F:ATP binding"/>
    <property type="evidence" value="ECO:0007669"/>
    <property type="project" value="InterPro"/>
</dbReference>
<dbReference type="CDD" id="cd02023">
    <property type="entry name" value="UMPK"/>
    <property type="match status" value="1"/>
</dbReference>
<comment type="caution">
    <text evidence="7">The sequence shown here is derived from an EMBL/GenBank/DDBJ whole genome shotgun (WGS) entry which is preliminary data.</text>
</comment>
<dbReference type="Proteomes" id="UP000178085">
    <property type="component" value="Unassembled WGS sequence"/>
</dbReference>
<dbReference type="SUPFAM" id="SSF52540">
    <property type="entry name" value="P-loop containing nucleoside triphosphate hydrolases"/>
    <property type="match status" value="1"/>
</dbReference>
<dbReference type="Pfam" id="PF00485">
    <property type="entry name" value="PRK"/>
    <property type="match status" value="1"/>
</dbReference>
<dbReference type="PRINTS" id="PR00988">
    <property type="entry name" value="URIDINKINASE"/>
</dbReference>
<gene>
    <name evidence="7" type="ORF">A3K51_01065</name>
</gene>
<evidence type="ECO:0000256" key="4">
    <source>
        <dbReference type="ARBA" id="ARBA00022741"/>
    </source>
</evidence>
<keyword evidence="3" id="KW-0808">Transferase</keyword>
<evidence type="ECO:0000256" key="1">
    <source>
        <dbReference type="ARBA" id="ARBA00004690"/>
    </source>
</evidence>
<dbReference type="AlphaFoldDB" id="A0A1F4NPV2"/>
<dbReference type="InterPro" id="IPR027417">
    <property type="entry name" value="P-loop_NTPase"/>
</dbReference>
<reference evidence="7 8" key="1">
    <citation type="journal article" date="2016" name="Nat. Commun.">
        <title>Thousands of microbial genomes shed light on interconnected biogeochemical processes in an aquifer system.</title>
        <authorList>
            <person name="Anantharaman K."/>
            <person name="Brown C.T."/>
            <person name="Hug L.A."/>
            <person name="Sharon I."/>
            <person name="Castelle C.J."/>
            <person name="Probst A.J."/>
            <person name="Thomas B.C."/>
            <person name="Singh A."/>
            <person name="Wilkins M.J."/>
            <person name="Karaoz U."/>
            <person name="Brodie E.L."/>
            <person name="Williams K.H."/>
            <person name="Hubbard S.S."/>
            <person name="Banfield J.F."/>
        </authorList>
    </citation>
    <scope>NUCLEOTIDE SEQUENCE [LARGE SCALE GENOMIC DNA]</scope>
</reference>
<dbReference type="InterPro" id="IPR000764">
    <property type="entry name" value="Uridine_kinase-like"/>
</dbReference>
<proteinExistence type="predicted"/>
<dbReference type="GO" id="GO:0004849">
    <property type="term" value="F:uridine kinase activity"/>
    <property type="evidence" value="ECO:0007669"/>
    <property type="project" value="UniProtKB-EC"/>
</dbReference>
<keyword evidence="5 7" id="KW-0418">Kinase</keyword>
<dbReference type="Gene3D" id="3.40.50.300">
    <property type="entry name" value="P-loop containing nucleotide triphosphate hydrolases"/>
    <property type="match status" value="1"/>
</dbReference>
<evidence type="ECO:0000256" key="2">
    <source>
        <dbReference type="ARBA" id="ARBA00012137"/>
    </source>
</evidence>
<protein>
    <recommendedName>
        <fullName evidence="2">uridine/cytidine kinase</fullName>
        <ecNumber evidence="2">2.7.1.48</ecNumber>
    </recommendedName>
</protein>
<dbReference type="EMBL" id="METD01000001">
    <property type="protein sequence ID" value="OGB73440.1"/>
    <property type="molecule type" value="Genomic_DNA"/>
</dbReference>
<organism evidence="7 8">
    <name type="scientific">candidate division Kazan bacterium RIFCSPLOWO2_01_FULL_45_19</name>
    <dbReference type="NCBI Taxonomy" id="1798538"/>
    <lineage>
        <taxon>Bacteria</taxon>
        <taxon>Bacteria division Kazan-3B-28</taxon>
    </lineage>
</organism>
<dbReference type="InterPro" id="IPR006083">
    <property type="entry name" value="PRK/URK"/>
</dbReference>
<evidence type="ECO:0000256" key="5">
    <source>
        <dbReference type="ARBA" id="ARBA00022777"/>
    </source>
</evidence>
<dbReference type="UniPathway" id="UPA00574">
    <property type="reaction ID" value="UER00637"/>
</dbReference>